<gene>
    <name evidence="3" type="ORF">A5810_003167</name>
</gene>
<feature type="domain" description="TraH VirB8-like" evidence="2">
    <location>
        <begin position="51"/>
        <end position="172"/>
    </location>
</feature>
<keyword evidence="1" id="KW-0175">Coiled coil</keyword>
<accession>A0A242ANX3</accession>
<name>A0A242ANX3_ENTFC</name>
<evidence type="ECO:0000313" key="3">
    <source>
        <dbReference type="EMBL" id="OTN82307.1"/>
    </source>
</evidence>
<evidence type="ECO:0000256" key="1">
    <source>
        <dbReference type="SAM" id="Coils"/>
    </source>
</evidence>
<sequence>MEFDKVKVTLFLSTLVLLIVVMGTSVFGIRQREQVRQLQEELKAVQTDTQTEDERLIKEFYQTVYNYDKSQKNISMTTVKELATERVYQELQNEINVNNSYSPQQNTIQNSSVTEKDIKILAYRSTNDTQQYLVTAPIHQVFNGTKNDFELNQLIQIKNHKITRRTTIQLGEE</sequence>
<evidence type="ECO:0000313" key="4">
    <source>
        <dbReference type="Proteomes" id="UP000194885"/>
    </source>
</evidence>
<feature type="coiled-coil region" evidence="1">
    <location>
        <begin position="28"/>
        <end position="55"/>
    </location>
</feature>
<dbReference type="EMBL" id="NGKW01000034">
    <property type="protein sequence ID" value="OTN82307.1"/>
    <property type="molecule type" value="Genomic_DNA"/>
</dbReference>
<proteinExistence type="predicted"/>
<dbReference type="InterPro" id="IPR054455">
    <property type="entry name" value="TraH_VirB8-like_dom"/>
</dbReference>
<comment type="caution">
    <text evidence="3">The sequence shown here is derived from an EMBL/GenBank/DDBJ whole genome shotgun (WGS) entry which is preliminary data.</text>
</comment>
<dbReference type="RefSeq" id="WP_086324048.1">
    <property type="nucleotide sequence ID" value="NZ_NGKW01000034.1"/>
</dbReference>
<dbReference type="Pfam" id="PF22351">
    <property type="entry name" value="TraH_VirB8-like"/>
    <property type="match status" value="1"/>
</dbReference>
<dbReference type="Proteomes" id="UP000194885">
    <property type="component" value="Unassembled WGS sequence"/>
</dbReference>
<organism evidence="3 4">
    <name type="scientific">Enterococcus faecium</name>
    <name type="common">Streptococcus faecium</name>
    <dbReference type="NCBI Taxonomy" id="1352"/>
    <lineage>
        <taxon>Bacteria</taxon>
        <taxon>Bacillati</taxon>
        <taxon>Bacillota</taxon>
        <taxon>Bacilli</taxon>
        <taxon>Lactobacillales</taxon>
        <taxon>Enterococcaceae</taxon>
        <taxon>Enterococcus</taxon>
    </lineage>
</organism>
<dbReference type="AlphaFoldDB" id="A0A242ANX3"/>
<protein>
    <recommendedName>
        <fullName evidence="2">TraH VirB8-like domain-containing protein</fullName>
    </recommendedName>
</protein>
<reference evidence="3 4" key="1">
    <citation type="submission" date="2017-05" db="EMBL/GenBank/DDBJ databases">
        <title>The Genome Sequence of Enterococcus faecium 7H8_DIV0219.</title>
        <authorList>
            <consortium name="The Broad Institute Genomics Platform"/>
            <consortium name="The Broad Institute Genomic Center for Infectious Diseases"/>
            <person name="Earl A."/>
            <person name="Manson A."/>
            <person name="Schwartman J."/>
            <person name="Gilmore M."/>
            <person name="Abouelleil A."/>
            <person name="Cao P."/>
            <person name="Chapman S."/>
            <person name="Cusick C."/>
            <person name="Shea T."/>
            <person name="Young S."/>
            <person name="Neafsey D."/>
            <person name="Nusbaum C."/>
            <person name="Birren B."/>
        </authorList>
    </citation>
    <scope>NUCLEOTIDE SEQUENCE [LARGE SCALE GENOMIC DNA]</scope>
    <source>
        <strain evidence="3 4">7H8_DIV0219</strain>
    </source>
</reference>
<evidence type="ECO:0000259" key="2">
    <source>
        <dbReference type="Pfam" id="PF22351"/>
    </source>
</evidence>